<dbReference type="SUPFAM" id="SSF81383">
    <property type="entry name" value="F-box domain"/>
    <property type="match status" value="1"/>
</dbReference>
<name>A0A401GV25_9APHY</name>
<evidence type="ECO:0000313" key="2">
    <source>
        <dbReference type="EMBL" id="GBE86075.1"/>
    </source>
</evidence>
<dbReference type="InterPro" id="IPR036047">
    <property type="entry name" value="F-box-like_dom_sf"/>
</dbReference>
<dbReference type="OrthoDB" id="2745718at2759"/>
<reference evidence="2 3" key="1">
    <citation type="journal article" date="2018" name="Sci. Rep.">
        <title>Genome sequence of the cauliflower mushroom Sparassis crispa (Hanabiratake) and its association with beneficial usage.</title>
        <authorList>
            <person name="Kiyama R."/>
            <person name="Furutani Y."/>
            <person name="Kawaguchi K."/>
            <person name="Nakanishi T."/>
        </authorList>
    </citation>
    <scope>NUCLEOTIDE SEQUENCE [LARGE SCALE GENOMIC DNA]</scope>
</reference>
<dbReference type="AlphaFoldDB" id="A0A401GV25"/>
<proteinExistence type="predicted"/>
<dbReference type="EMBL" id="BFAD01000008">
    <property type="protein sequence ID" value="GBE86075.1"/>
    <property type="molecule type" value="Genomic_DNA"/>
</dbReference>
<dbReference type="Proteomes" id="UP000287166">
    <property type="component" value="Unassembled WGS sequence"/>
</dbReference>
<keyword evidence="3" id="KW-1185">Reference proteome</keyword>
<dbReference type="SMART" id="SM00256">
    <property type="entry name" value="FBOX"/>
    <property type="match status" value="1"/>
</dbReference>
<accession>A0A401GV25</accession>
<dbReference type="InterPro" id="IPR001810">
    <property type="entry name" value="F-box_dom"/>
</dbReference>
<evidence type="ECO:0000259" key="1">
    <source>
        <dbReference type="PROSITE" id="PS50181"/>
    </source>
</evidence>
<sequence length="514" mass="57736">MQPAQLWKLPSEILIAILKYLDFKELLKCNLICKTFRHIVAQSLELQYIIELAADGMVDGPPGRMTTADRLHLLLDRRRRWRTLDWTKKTLVSVPGPCQAYELVGGVFAKSMSVSNLVGSRHFIATWLPTRSEPAISIVRDDLGIATRDFAIDPSQDLIAFVDADDNSPNRGFLLKIQFRTISTNKAHPQARSTEVRAPIPFSLGSSFVQIVDDIVGMFFWVHGPGLIIWNWMTGEILVYCIGFDLPAGTWDFAFLSNRAFMLTATAGSGSVEIFSFSGHTRSRVPTHVAKLNLPRLKHGQEPHHFSSHSGPFVHGPIAGKPFETAREARVHLLSLHYGQRGPQIHLFVQNKFFLSLIPENIGSGENWACVERPWESWGPANTRFMEHNVQFQWLRYVHGQRVVLPPFLPNGQNPICQLCVIDFNVHKKRINDPVDANQPAENLGQYIVMCEATRVAAGDTFQAEVVTYLPYSVTTRAGPYSYDGFMIDDERIIGVKSPAFAEGTMSDADVFTF</sequence>
<dbReference type="InParanoid" id="A0A401GV25"/>
<dbReference type="STRING" id="139825.A0A401GV25"/>
<organism evidence="2 3">
    <name type="scientific">Sparassis crispa</name>
    <dbReference type="NCBI Taxonomy" id="139825"/>
    <lineage>
        <taxon>Eukaryota</taxon>
        <taxon>Fungi</taxon>
        <taxon>Dikarya</taxon>
        <taxon>Basidiomycota</taxon>
        <taxon>Agaricomycotina</taxon>
        <taxon>Agaricomycetes</taxon>
        <taxon>Polyporales</taxon>
        <taxon>Sparassidaceae</taxon>
        <taxon>Sparassis</taxon>
    </lineage>
</organism>
<dbReference type="RefSeq" id="XP_027616988.1">
    <property type="nucleotide sequence ID" value="XM_027761187.1"/>
</dbReference>
<dbReference type="SUPFAM" id="SSF50969">
    <property type="entry name" value="YVTN repeat-like/Quinoprotein amine dehydrogenase"/>
    <property type="match status" value="1"/>
</dbReference>
<dbReference type="GeneID" id="38782992"/>
<dbReference type="InterPro" id="IPR011044">
    <property type="entry name" value="Quino_amine_DH_bsu"/>
</dbReference>
<dbReference type="Pfam" id="PF12937">
    <property type="entry name" value="F-box-like"/>
    <property type="match status" value="1"/>
</dbReference>
<gene>
    <name evidence="2" type="ORF">SCP_0805990</name>
</gene>
<dbReference type="Gene3D" id="1.20.1280.50">
    <property type="match status" value="1"/>
</dbReference>
<dbReference type="CDD" id="cd09917">
    <property type="entry name" value="F-box_SF"/>
    <property type="match status" value="1"/>
</dbReference>
<evidence type="ECO:0000313" key="3">
    <source>
        <dbReference type="Proteomes" id="UP000287166"/>
    </source>
</evidence>
<protein>
    <recommendedName>
        <fullName evidence="1">F-box domain-containing protein</fullName>
    </recommendedName>
</protein>
<comment type="caution">
    <text evidence="2">The sequence shown here is derived from an EMBL/GenBank/DDBJ whole genome shotgun (WGS) entry which is preliminary data.</text>
</comment>
<feature type="domain" description="F-box" evidence="1">
    <location>
        <begin position="3"/>
        <end position="49"/>
    </location>
</feature>
<dbReference type="PROSITE" id="PS50181">
    <property type="entry name" value="FBOX"/>
    <property type="match status" value="1"/>
</dbReference>